<evidence type="ECO:0000256" key="1">
    <source>
        <dbReference type="SAM" id="Phobius"/>
    </source>
</evidence>
<protein>
    <recommendedName>
        <fullName evidence="4">Glycerophosphoryl diester phosphodiesterase membrane domain-containing protein</fullName>
    </recommendedName>
</protein>
<feature type="transmembrane region" description="Helical" evidence="1">
    <location>
        <begin position="52"/>
        <end position="76"/>
    </location>
</feature>
<accession>A0A150WTL6</accession>
<dbReference type="EMBL" id="LUKF01000006">
    <property type="protein sequence ID" value="KYG69847.1"/>
    <property type="molecule type" value="Genomic_DNA"/>
</dbReference>
<keyword evidence="1" id="KW-0472">Membrane</keyword>
<dbReference type="OrthoDB" id="5291922at2"/>
<dbReference type="RefSeq" id="WP_063243199.1">
    <property type="nucleotide sequence ID" value="NZ_LUKF01000006.1"/>
</dbReference>
<gene>
    <name evidence="2" type="ORF">AZI85_16570</name>
</gene>
<dbReference type="AlphaFoldDB" id="A0A150WTL6"/>
<sequence length="226" mass="26023">MNFFAENLQVFKKVCLPIFALVVLSSNIDQYLNLHIENALRDPNGAQQQVYWLGFLSIISSVVFPVLLITVALYALNTLTGWTQTLGEFMEKNLNQVFIETLRSWGKTLLWSLLLILPGIWKYIEYSLVPLVVTSSKSYEEGKEDALKRSAQIVRKNWFKILAVFVFFHLFVPVTLSALFDAYRLIWKTPMASLLLSALDTYLLILSTQILFNIFRSEVRKHDAHV</sequence>
<feature type="transmembrane region" description="Helical" evidence="1">
    <location>
        <begin position="192"/>
        <end position="212"/>
    </location>
</feature>
<comment type="caution">
    <text evidence="2">The sequence shown here is derived from an EMBL/GenBank/DDBJ whole genome shotgun (WGS) entry which is preliminary data.</text>
</comment>
<evidence type="ECO:0000313" key="3">
    <source>
        <dbReference type="Proteomes" id="UP000075391"/>
    </source>
</evidence>
<keyword evidence="1" id="KW-0812">Transmembrane</keyword>
<keyword evidence="1" id="KW-1133">Transmembrane helix</keyword>
<organism evidence="2 3">
    <name type="scientific">Bdellovibrio bacteriovorus</name>
    <dbReference type="NCBI Taxonomy" id="959"/>
    <lineage>
        <taxon>Bacteria</taxon>
        <taxon>Pseudomonadati</taxon>
        <taxon>Bdellovibrionota</taxon>
        <taxon>Bdellovibrionia</taxon>
        <taxon>Bdellovibrionales</taxon>
        <taxon>Pseudobdellovibrionaceae</taxon>
        <taxon>Bdellovibrio</taxon>
    </lineage>
</organism>
<proteinExistence type="predicted"/>
<evidence type="ECO:0000313" key="2">
    <source>
        <dbReference type="EMBL" id="KYG69847.1"/>
    </source>
</evidence>
<feature type="transmembrane region" description="Helical" evidence="1">
    <location>
        <begin position="158"/>
        <end position="180"/>
    </location>
</feature>
<dbReference type="Proteomes" id="UP000075391">
    <property type="component" value="Unassembled WGS sequence"/>
</dbReference>
<name>A0A150WTL6_BDEBC</name>
<evidence type="ECO:0008006" key="4">
    <source>
        <dbReference type="Google" id="ProtNLM"/>
    </source>
</evidence>
<reference evidence="2 3" key="1">
    <citation type="submission" date="2016-03" db="EMBL/GenBank/DDBJ databases">
        <authorList>
            <person name="Ploux O."/>
        </authorList>
    </citation>
    <scope>NUCLEOTIDE SEQUENCE [LARGE SCALE GENOMIC DNA]</scope>
    <source>
        <strain evidence="2 3">BER2</strain>
    </source>
</reference>